<evidence type="ECO:0000313" key="1">
    <source>
        <dbReference type="EMBL" id="GJT92095.1"/>
    </source>
</evidence>
<evidence type="ECO:0008006" key="3">
    <source>
        <dbReference type="Google" id="ProtNLM"/>
    </source>
</evidence>
<protein>
    <recommendedName>
        <fullName evidence="3">F-box domain-containing protein</fullName>
    </recommendedName>
</protein>
<dbReference type="Proteomes" id="UP001151760">
    <property type="component" value="Unassembled WGS sequence"/>
</dbReference>
<dbReference type="EMBL" id="BQNB010020077">
    <property type="protein sequence ID" value="GJT92095.1"/>
    <property type="molecule type" value="Genomic_DNA"/>
</dbReference>
<reference evidence="1" key="2">
    <citation type="submission" date="2022-01" db="EMBL/GenBank/DDBJ databases">
        <authorList>
            <person name="Yamashiro T."/>
            <person name="Shiraishi A."/>
            <person name="Satake H."/>
            <person name="Nakayama K."/>
        </authorList>
    </citation>
    <scope>NUCLEOTIDE SEQUENCE</scope>
</reference>
<comment type="caution">
    <text evidence="1">The sequence shown here is derived from an EMBL/GenBank/DDBJ whole genome shotgun (WGS) entry which is preliminary data.</text>
</comment>
<keyword evidence="2" id="KW-1185">Reference proteome</keyword>
<evidence type="ECO:0000313" key="2">
    <source>
        <dbReference type="Proteomes" id="UP001151760"/>
    </source>
</evidence>
<proteinExistence type="predicted"/>
<gene>
    <name evidence="1" type="ORF">Tco_1080940</name>
</gene>
<organism evidence="1 2">
    <name type="scientific">Tanacetum coccineum</name>
    <dbReference type="NCBI Taxonomy" id="301880"/>
    <lineage>
        <taxon>Eukaryota</taxon>
        <taxon>Viridiplantae</taxon>
        <taxon>Streptophyta</taxon>
        <taxon>Embryophyta</taxon>
        <taxon>Tracheophyta</taxon>
        <taxon>Spermatophyta</taxon>
        <taxon>Magnoliopsida</taxon>
        <taxon>eudicotyledons</taxon>
        <taxon>Gunneridae</taxon>
        <taxon>Pentapetalae</taxon>
        <taxon>asterids</taxon>
        <taxon>campanulids</taxon>
        <taxon>Asterales</taxon>
        <taxon>Asteraceae</taxon>
        <taxon>Asteroideae</taxon>
        <taxon>Anthemideae</taxon>
        <taxon>Anthemidinae</taxon>
        <taxon>Tanacetum</taxon>
    </lineage>
</organism>
<sequence length="111" mass="12706">MEGVDRLNELKDEMLLLLFNEHTPERLVGHITMEGVDRLNELKDEMLVNNIMSRLDCTTKEVIQTTATISKRWKNLWTSLPHLFFSNGPAVVFGYDDRESISEAVVAIEAN</sequence>
<accession>A0ABQ5HW63</accession>
<name>A0ABQ5HW63_9ASTR</name>
<reference evidence="1" key="1">
    <citation type="journal article" date="2022" name="Int. J. Mol. Sci.">
        <title>Draft Genome of Tanacetum Coccineum: Genomic Comparison of Closely Related Tanacetum-Family Plants.</title>
        <authorList>
            <person name="Yamashiro T."/>
            <person name="Shiraishi A."/>
            <person name="Nakayama K."/>
            <person name="Satake H."/>
        </authorList>
    </citation>
    <scope>NUCLEOTIDE SEQUENCE</scope>
</reference>